<dbReference type="EMBL" id="BEXT01000001">
    <property type="protein sequence ID" value="GBC61973.1"/>
    <property type="molecule type" value="Genomic_DNA"/>
</dbReference>
<accession>A0A401FYE9</accession>
<dbReference type="Proteomes" id="UP000288096">
    <property type="component" value="Unassembled WGS sequence"/>
</dbReference>
<dbReference type="RefSeq" id="WP_124329195.1">
    <property type="nucleotide sequence ID" value="NZ_BEXT01000001.1"/>
</dbReference>
<dbReference type="AlphaFoldDB" id="A0A401FYE9"/>
<keyword evidence="2" id="KW-1185">Reference proteome</keyword>
<reference evidence="2" key="2">
    <citation type="submission" date="2019-01" db="EMBL/GenBank/DDBJ databases">
        <title>Genome sequence of Desulfonema ishimotonii strain Tokyo 01.</title>
        <authorList>
            <person name="Fukui M."/>
        </authorList>
    </citation>
    <scope>NUCLEOTIDE SEQUENCE [LARGE SCALE GENOMIC DNA]</scope>
    <source>
        <strain evidence="2">Tokyo 01</strain>
    </source>
</reference>
<proteinExistence type="predicted"/>
<name>A0A401FYE9_9BACT</name>
<gene>
    <name evidence="1" type="ORF">DENIS_2936</name>
</gene>
<comment type="caution">
    <text evidence="1">The sequence shown here is derived from an EMBL/GenBank/DDBJ whole genome shotgun (WGS) entry which is preliminary data.</text>
</comment>
<protein>
    <submittedName>
        <fullName evidence="1">Uncharacterized protein</fullName>
    </submittedName>
</protein>
<evidence type="ECO:0000313" key="1">
    <source>
        <dbReference type="EMBL" id="GBC61973.1"/>
    </source>
</evidence>
<organism evidence="1 2">
    <name type="scientific">Desulfonema ishimotonii</name>
    <dbReference type="NCBI Taxonomy" id="45657"/>
    <lineage>
        <taxon>Bacteria</taxon>
        <taxon>Pseudomonadati</taxon>
        <taxon>Thermodesulfobacteriota</taxon>
        <taxon>Desulfobacteria</taxon>
        <taxon>Desulfobacterales</taxon>
        <taxon>Desulfococcaceae</taxon>
        <taxon>Desulfonema</taxon>
    </lineage>
</organism>
<reference evidence="2" key="1">
    <citation type="submission" date="2017-11" db="EMBL/GenBank/DDBJ databases">
        <authorList>
            <person name="Watanabe M."/>
            <person name="Kojima H."/>
        </authorList>
    </citation>
    <scope>NUCLEOTIDE SEQUENCE [LARGE SCALE GENOMIC DNA]</scope>
    <source>
        <strain evidence="2">Tokyo 01</strain>
    </source>
</reference>
<sequence>MKLSTQDADLFFEIMWGLQYFVNQKLKILPDVQSPEAYIDCATEEKSKVRDALYENSDLIDDFIDENPRDFSTDRLEIVNSWKRFVADDFYIERILKKYAVFIASDNTVYGVLALYDAFEDMIHKSRLPLRVGAVLLPFKGNIIYDGLFQVYNVFFGGGISRDLKEIYMAAKQNGKIVESLDPDTRQVATPRKKAAVKDWTPEFEKLVAGAKKLRGGGGQPAINSPVFSLIRASLELGQMAVSGSDDPDRLWKSFEKAERALRKVENTLYRSGM</sequence>
<dbReference type="OrthoDB" id="3190694at2"/>
<evidence type="ECO:0000313" key="2">
    <source>
        <dbReference type="Proteomes" id="UP000288096"/>
    </source>
</evidence>